<comment type="similarity">
    <text evidence="3">Belongs to the glycosyl hydrolase 18 family. Chitinase class V subfamily.</text>
</comment>
<keyword evidence="10" id="KW-0119">Carbohydrate metabolism</keyword>
<keyword evidence="14" id="KW-0732">Signal</keyword>
<evidence type="ECO:0000256" key="13">
    <source>
        <dbReference type="RuleBase" id="RU000489"/>
    </source>
</evidence>
<keyword evidence="9" id="KW-0843">Virulence</keyword>
<protein>
    <recommendedName>
        <fullName evidence="4">chitinase</fullName>
        <ecNumber evidence="4">3.2.1.14</ecNumber>
    </recommendedName>
</protein>
<evidence type="ECO:0000256" key="3">
    <source>
        <dbReference type="ARBA" id="ARBA00008682"/>
    </source>
</evidence>
<dbReference type="Pfam" id="PF01476">
    <property type="entry name" value="LysM"/>
    <property type="match status" value="2"/>
</dbReference>
<evidence type="ECO:0000256" key="12">
    <source>
        <dbReference type="ARBA" id="ARBA00023326"/>
    </source>
</evidence>
<dbReference type="GO" id="GO:0005576">
    <property type="term" value="C:extracellular region"/>
    <property type="evidence" value="ECO:0007669"/>
    <property type="project" value="UniProtKB-SubCell"/>
</dbReference>
<evidence type="ECO:0000313" key="18">
    <source>
        <dbReference type="Proteomes" id="UP001303473"/>
    </source>
</evidence>
<evidence type="ECO:0000256" key="9">
    <source>
        <dbReference type="ARBA" id="ARBA00023026"/>
    </source>
</evidence>
<dbReference type="EMBL" id="MU854018">
    <property type="protein sequence ID" value="KAK3934190.1"/>
    <property type="molecule type" value="Genomic_DNA"/>
</dbReference>
<dbReference type="Pfam" id="PF00704">
    <property type="entry name" value="Glyco_hydro_18"/>
    <property type="match status" value="1"/>
</dbReference>
<dbReference type="InterPro" id="IPR036861">
    <property type="entry name" value="Endochitinase-like_sf"/>
</dbReference>
<dbReference type="InterPro" id="IPR029226">
    <property type="entry name" value="Ecp2-like"/>
</dbReference>
<evidence type="ECO:0000259" key="15">
    <source>
        <dbReference type="PROSITE" id="PS51782"/>
    </source>
</evidence>
<dbReference type="PROSITE" id="PS51910">
    <property type="entry name" value="GH18_2"/>
    <property type="match status" value="1"/>
</dbReference>
<evidence type="ECO:0000256" key="10">
    <source>
        <dbReference type="ARBA" id="ARBA00023277"/>
    </source>
</evidence>
<dbReference type="GO" id="GO:0006032">
    <property type="term" value="P:chitin catabolic process"/>
    <property type="evidence" value="ECO:0007669"/>
    <property type="project" value="UniProtKB-KW"/>
</dbReference>
<dbReference type="InterPro" id="IPR029070">
    <property type="entry name" value="Chitinase_insertion_sf"/>
</dbReference>
<dbReference type="InterPro" id="IPR017853">
    <property type="entry name" value="GH"/>
</dbReference>
<comment type="catalytic activity">
    <reaction evidence="1">
        <text>Random endo-hydrolysis of N-acetyl-beta-D-glucosaminide (1-&gt;4)-beta-linkages in chitin and chitodextrins.</text>
        <dbReference type="EC" id="3.2.1.14"/>
    </reaction>
</comment>
<dbReference type="Gene3D" id="3.10.50.10">
    <property type="match status" value="1"/>
</dbReference>
<dbReference type="PROSITE" id="PS51782">
    <property type="entry name" value="LYSM"/>
    <property type="match status" value="2"/>
</dbReference>
<dbReference type="GO" id="GO:0000272">
    <property type="term" value="P:polysaccharide catabolic process"/>
    <property type="evidence" value="ECO:0007669"/>
    <property type="project" value="UniProtKB-KW"/>
</dbReference>
<dbReference type="EC" id="3.2.1.14" evidence="4"/>
<dbReference type="GO" id="GO:0008843">
    <property type="term" value="F:endochitinase activity"/>
    <property type="evidence" value="ECO:0007669"/>
    <property type="project" value="UniProtKB-EC"/>
</dbReference>
<dbReference type="PROSITE" id="PS01095">
    <property type="entry name" value="GH18_1"/>
    <property type="match status" value="1"/>
</dbReference>
<keyword evidence="6" id="KW-0147">Chitin-binding</keyword>
<dbReference type="PANTHER" id="PTHR47700">
    <property type="entry name" value="V CHITINASE, PUTATIVE (AFU_ORTHOLOGUE AFUA_6G13720)-RELATED"/>
    <property type="match status" value="1"/>
</dbReference>
<dbReference type="CDD" id="cd02878">
    <property type="entry name" value="GH18_zymocin_alpha"/>
    <property type="match status" value="1"/>
</dbReference>
<evidence type="ECO:0000256" key="8">
    <source>
        <dbReference type="ARBA" id="ARBA00023024"/>
    </source>
</evidence>
<dbReference type="CDD" id="cd00035">
    <property type="entry name" value="ChtBD1"/>
    <property type="match status" value="1"/>
</dbReference>
<dbReference type="InterPro" id="IPR018392">
    <property type="entry name" value="LysM"/>
</dbReference>
<accession>A0AAN6RYT1</accession>
<keyword evidence="7 13" id="KW-0378">Hydrolase</keyword>
<comment type="subcellular location">
    <subcellularLocation>
        <location evidence="2">Secreted</location>
    </subcellularLocation>
</comment>
<dbReference type="Pfam" id="PF14856">
    <property type="entry name" value="Hce2"/>
    <property type="match status" value="1"/>
</dbReference>
<dbReference type="Proteomes" id="UP001303473">
    <property type="component" value="Unassembled WGS sequence"/>
</dbReference>
<dbReference type="Gene3D" id="3.30.60.10">
    <property type="entry name" value="Endochitinase-like"/>
    <property type="match status" value="1"/>
</dbReference>
<dbReference type="Gene3D" id="3.10.350.10">
    <property type="entry name" value="LysM domain"/>
    <property type="match status" value="2"/>
</dbReference>
<evidence type="ECO:0000256" key="11">
    <source>
        <dbReference type="ARBA" id="ARBA00023295"/>
    </source>
</evidence>
<keyword evidence="11 13" id="KW-0326">Glycosidase</keyword>
<keyword evidence="8" id="KW-0146">Chitin degradation</keyword>
<evidence type="ECO:0000256" key="6">
    <source>
        <dbReference type="ARBA" id="ARBA00022669"/>
    </source>
</evidence>
<feature type="domain" description="LysM" evidence="15">
    <location>
        <begin position="301"/>
        <end position="346"/>
    </location>
</feature>
<keyword evidence="12" id="KW-0624">Polysaccharide degradation</keyword>
<evidence type="ECO:0000313" key="17">
    <source>
        <dbReference type="EMBL" id="KAK3934190.1"/>
    </source>
</evidence>
<dbReference type="SUPFAM" id="SSF54106">
    <property type="entry name" value="LysM domain"/>
    <property type="match status" value="2"/>
</dbReference>
<organism evidence="17 18">
    <name type="scientific">Diplogelasinospora grovesii</name>
    <dbReference type="NCBI Taxonomy" id="303347"/>
    <lineage>
        <taxon>Eukaryota</taxon>
        <taxon>Fungi</taxon>
        <taxon>Dikarya</taxon>
        <taxon>Ascomycota</taxon>
        <taxon>Pezizomycotina</taxon>
        <taxon>Sordariomycetes</taxon>
        <taxon>Sordariomycetidae</taxon>
        <taxon>Sordariales</taxon>
        <taxon>Diplogelasinosporaceae</taxon>
        <taxon>Diplogelasinospora</taxon>
    </lineage>
</organism>
<dbReference type="PANTHER" id="PTHR47700:SF1">
    <property type="entry name" value="CHITINASE"/>
    <property type="match status" value="1"/>
</dbReference>
<proteinExistence type="inferred from homology"/>
<dbReference type="InterPro" id="IPR053214">
    <property type="entry name" value="LysM12-like"/>
</dbReference>
<dbReference type="InterPro" id="IPR036779">
    <property type="entry name" value="LysM_dom_sf"/>
</dbReference>
<name>A0AAN6RYT1_9PEZI</name>
<evidence type="ECO:0000256" key="7">
    <source>
        <dbReference type="ARBA" id="ARBA00022801"/>
    </source>
</evidence>
<dbReference type="InterPro" id="IPR001223">
    <property type="entry name" value="Glyco_hydro18_cat"/>
</dbReference>
<dbReference type="SMART" id="SM00636">
    <property type="entry name" value="Glyco_18"/>
    <property type="match status" value="1"/>
</dbReference>
<dbReference type="InterPro" id="IPR011583">
    <property type="entry name" value="Chitinase_II/V-like_cat"/>
</dbReference>
<evidence type="ECO:0000259" key="16">
    <source>
        <dbReference type="PROSITE" id="PS51910"/>
    </source>
</evidence>
<feature type="signal peptide" evidence="14">
    <location>
        <begin position="1"/>
        <end position="21"/>
    </location>
</feature>
<feature type="domain" description="GH18" evidence="16">
    <location>
        <begin position="505"/>
        <end position="868"/>
    </location>
</feature>
<dbReference type="CDD" id="cd00118">
    <property type="entry name" value="LysM"/>
    <property type="match status" value="2"/>
</dbReference>
<dbReference type="SUPFAM" id="SSF54556">
    <property type="entry name" value="Chitinase insertion domain"/>
    <property type="match status" value="1"/>
</dbReference>
<keyword evidence="5" id="KW-0964">Secreted</keyword>
<evidence type="ECO:0000256" key="5">
    <source>
        <dbReference type="ARBA" id="ARBA00022525"/>
    </source>
</evidence>
<dbReference type="GO" id="GO:0008061">
    <property type="term" value="F:chitin binding"/>
    <property type="evidence" value="ECO:0007669"/>
    <property type="project" value="UniProtKB-KW"/>
</dbReference>
<dbReference type="SUPFAM" id="SSF51445">
    <property type="entry name" value="(Trans)glycosidases"/>
    <property type="match status" value="1"/>
</dbReference>
<evidence type="ECO:0000256" key="2">
    <source>
        <dbReference type="ARBA" id="ARBA00004613"/>
    </source>
</evidence>
<sequence length="1474" mass="156387">MFSPWLVALVAVALFAPPTAAIGLPGQRKAIGLGYRGRDACPARCSIAGPNHSNWSVYHNLNQVQACPQAVFYQFSLYDAVEDSDNLHRIYACSSYGPDWTNLPPNSTNEVVHAETTNVTYEIGWSGDGTLASSDIRTLLKQIRQYLANGYAATNQTVTLLAQVGKGSVGLYIGQKLQNEGLSAFALRALENSISDLDASNAGSLAMQLCEPGTDGDHVFGFMATSNGTFTPVQRALQSWSNATCLSFPHSKNVTGPGFFTTPLVSINNATNSTMGNTNSTSSSWLKRSGAGRLSPRADCTTVQVQSGDSCASLAAKCGISGPTFTSYNPSPTLCSTLQPLQHVCCSAGTLPNFAPKPNPDGSCATYTVQAGDFCAAMAAANSITIDQLTQYNAHTWAWNGCTNIWVGTVICLSSGTPPMPAAVANAVCGPQVPGTAKPASGVDISTLNPCPLNACCDVWGQCGTTAEFCTNTSTGAPGTAAPGTNGCISNCGTNIVRSAAPAVFRNIAYFEGFSLSRPCLYQDATQIDASQYTHLHYAFGTLTADYQVQISDVLSTYEFEKFKNIVGPARILSFGGWDFSTNPSTYNIFRQGVTAANRLTLATNIANFIKANNLDGVDIDWEYPGAPDIPGIPAADPNDGVNYLAFLVILKNLLPGKSVSIAAPSSYWYLRGYPIAQMSKVVDYIVFMTYDLHGQFDAGNQWSQDGCPTGRCLRSDVNLTETISALVLITKAGVPSNQVVVGVTSYGRSFGMAQAGCYTENCFFTGTATQSNAAKGPCTGTAGYISDAEINDIINSGRVNQNYIDGKSNTNILVYDDIQWVGWMSPSVKATRKSLYQSLSMGGTSDWASDLETYHDVPSVSASWSNFIVDIKAGLDPAYDGDRTGNWTSVQCDDPAVAGIRHYTPSQRWSMMDGSNAWSDVVNVWKQLDYGRGWTFSESVSATVKGYDLTDCGTLLNTNNCEQTVQCTVGIGWGAAGYEIWNSMVYIHEMYASYDSALFKAAAGAIDPALQDFENKFAPVPPPQDNTWLQILLDLIGMGAVMIAAPFFSFYLAELPFFVALGATETAEAVSDTVRDATYAIIATGVSIAKDLTQSAGGSSGPWTPEKQAEFSNYMGQVINAWGNVTSGALKSLFNGSDDTLVTLTSLIANGQFVEGATGTSSAVYPATTEDTLTDTQLENSIAKAFFGYAIPALWSVSGVAAFVMDSGFPCGTVDPVSQYLDADTMHSTWGCYDGKLYYLAYPDGNSQSCSDECTDSLFSAPPGLDSLDGNNFGGITLNDLITGSVRTYINNGNTNGGNVVDPSVKSTFDDLYNQDVTTPGYIRIPVCSPAMAFAAWDQVNGPSTGTPGYPCIPAMGINDCGDSTFVDQTSDASPTVEDCLGIVNNIQGTAGDWEVENALGDQHQLVGFGSCNFGVQGDGKNGNIDFHVGAQDIVDIINTSIQKFGGSGKVGSKGEMSCKGTVKGQNVNWGLY</sequence>
<evidence type="ECO:0000256" key="4">
    <source>
        <dbReference type="ARBA" id="ARBA00012729"/>
    </source>
</evidence>
<dbReference type="SUPFAM" id="SSF57016">
    <property type="entry name" value="Plant lectins/antimicrobial peptides"/>
    <property type="match status" value="1"/>
</dbReference>
<evidence type="ECO:0000256" key="14">
    <source>
        <dbReference type="SAM" id="SignalP"/>
    </source>
</evidence>
<dbReference type="SMART" id="SM00257">
    <property type="entry name" value="LysM"/>
    <property type="match status" value="2"/>
</dbReference>
<keyword evidence="18" id="KW-1185">Reference proteome</keyword>
<feature type="chain" id="PRO_5042873122" description="chitinase" evidence="14">
    <location>
        <begin position="22"/>
        <end position="1474"/>
    </location>
</feature>
<evidence type="ECO:0000256" key="1">
    <source>
        <dbReference type="ARBA" id="ARBA00000822"/>
    </source>
</evidence>
<feature type="domain" description="LysM" evidence="15">
    <location>
        <begin position="365"/>
        <end position="413"/>
    </location>
</feature>
<comment type="caution">
    <text evidence="17">The sequence shown here is derived from an EMBL/GenBank/DDBJ whole genome shotgun (WGS) entry which is preliminary data.</text>
</comment>
<dbReference type="Gene3D" id="3.20.20.80">
    <property type="entry name" value="Glycosidases"/>
    <property type="match status" value="1"/>
</dbReference>
<dbReference type="InterPro" id="IPR001579">
    <property type="entry name" value="Glyco_hydro_18_chit_AS"/>
</dbReference>
<gene>
    <name evidence="17" type="ORF">QBC46DRAFT_300262</name>
</gene>
<reference evidence="18" key="1">
    <citation type="journal article" date="2023" name="Mol. Phylogenet. Evol.">
        <title>Genome-scale phylogeny and comparative genomics of the fungal order Sordariales.</title>
        <authorList>
            <person name="Hensen N."/>
            <person name="Bonometti L."/>
            <person name="Westerberg I."/>
            <person name="Brannstrom I.O."/>
            <person name="Guillou S."/>
            <person name="Cros-Aarteil S."/>
            <person name="Calhoun S."/>
            <person name="Haridas S."/>
            <person name="Kuo A."/>
            <person name="Mondo S."/>
            <person name="Pangilinan J."/>
            <person name="Riley R."/>
            <person name="LaButti K."/>
            <person name="Andreopoulos B."/>
            <person name="Lipzen A."/>
            <person name="Chen C."/>
            <person name="Yan M."/>
            <person name="Daum C."/>
            <person name="Ng V."/>
            <person name="Clum A."/>
            <person name="Steindorff A."/>
            <person name="Ohm R.A."/>
            <person name="Martin F."/>
            <person name="Silar P."/>
            <person name="Natvig D.O."/>
            <person name="Lalanne C."/>
            <person name="Gautier V."/>
            <person name="Ament-Velasquez S.L."/>
            <person name="Kruys A."/>
            <person name="Hutchinson M.I."/>
            <person name="Powell A.J."/>
            <person name="Barry K."/>
            <person name="Miller A.N."/>
            <person name="Grigoriev I.V."/>
            <person name="Debuchy R."/>
            <person name="Gladieux P."/>
            <person name="Hiltunen Thoren M."/>
            <person name="Johannesson H."/>
        </authorList>
    </citation>
    <scope>NUCLEOTIDE SEQUENCE [LARGE SCALE GENOMIC DNA]</scope>
    <source>
        <strain evidence="18">CBS 340.73</strain>
    </source>
</reference>